<dbReference type="RefSeq" id="WP_243993746.1">
    <property type="nucleotide sequence ID" value="NZ_JALHLE010000015.1"/>
</dbReference>
<name>A0ABT0B2J8_9SPHN</name>
<dbReference type="InterPro" id="IPR007415">
    <property type="entry name" value="Nitrogenase_MoFe_mat_NifZ"/>
</dbReference>
<comment type="caution">
    <text evidence="3">The sequence shown here is derived from an EMBL/GenBank/DDBJ whole genome shotgun (WGS) entry which is preliminary data.</text>
</comment>
<sequence>MMFDLREPIYQWGERVIAAVDLVNDGSYPGVPEDAVLAATGTPGEIVNVGHHGDSNTPVYLVEFLTQAGDLVVVGCLEEELVRP</sequence>
<evidence type="ECO:0000313" key="4">
    <source>
        <dbReference type="Proteomes" id="UP001162880"/>
    </source>
</evidence>
<protein>
    <submittedName>
        <fullName evidence="3">Nitrogen fixation protein NifZ</fullName>
    </submittedName>
</protein>
<accession>A0ABT0B2J8</accession>
<keyword evidence="4" id="KW-1185">Reference proteome</keyword>
<evidence type="ECO:0000256" key="2">
    <source>
        <dbReference type="ARBA" id="ARBA00023231"/>
    </source>
</evidence>
<comment type="similarity">
    <text evidence="1">Belongs to the NifZ family.</text>
</comment>
<proteinExistence type="inferred from homology"/>
<dbReference type="Pfam" id="PF04319">
    <property type="entry name" value="NifZ"/>
    <property type="match status" value="1"/>
</dbReference>
<organism evidence="3 4">
    <name type="scientific">Novosphingobium album</name>
    <name type="common">ex Hu et al. 2023</name>
    <dbReference type="NCBI Taxonomy" id="2930093"/>
    <lineage>
        <taxon>Bacteria</taxon>
        <taxon>Pseudomonadati</taxon>
        <taxon>Pseudomonadota</taxon>
        <taxon>Alphaproteobacteria</taxon>
        <taxon>Sphingomonadales</taxon>
        <taxon>Sphingomonadaceae</taxon>
        <taxon>Novosphingobium</taxon>
    </lineage>
</organism>
<evidence type="ECO:0000313" key="3">
    <source>
        <dbReference type="EMBL" id="MCJ2179103.1"/>
    </source>
</evidence>
<reference evidence="3" key="1">
    <citation type="submission" date="2022-03" db="EMBL/GenBank/DDBJ databases">
        <title>Identification of a novel bacterium isolated from mangrove sediments.</title>
        <authorList>
            <person name="Pan X."/>
        </authorList>
    </citation>
    <scope>NUCLEOTIDE SEQUENCE</scope>
    <source>
        <strain evidence="3">B2580</strain>
    </source>
</reference>
<dbReference type="EMBL" id="JALHLE010000015">
    <property type="protein sequence ID" value="MCJ2179103.1"/>
    <property type="molecule type" value="Genomic_DNA"/>
</dbReference>
<evidence type="ECO:0000256" key="1">
    <source>
        <dbReference type="ARBA" id="ARBA00008027"/>
    </source>
</evidence>
<dbReference type="Proteomes" id="UP001162880">
    <property type="component" value="Unassembled WGS sequence"/>
</dbReference>
<keyword evidence="2" id="KW-0535">Nitrogen fixation</keyword>
<gene>
    <name evidence="3" type="ORF">MTR64_11045</name>
</gene>